<dbReference type="STRING" id="246404.A0A507ER78"/>
<dbReference type="Gene3D" id="1.10.506.10">
    <property type="entry name" value="GTPase Activation - p120gap, domain 1"/>
    <property type="match status" value="1"/>
</dbReference>
<dbReference type="Gene3D" id="1.20.5.190">
    <property type="match status" value="1"/>
</dbReference>
<dbReference type="SMART" id="SM00015">
    <property type="entry name" value="IQ"/>
    <property type="match status" value="3"/>
</dbReference>
<dbReference type="GO" id="GO:0110085">
    <property type="term" value="C:mitotic actomyosin contractile ring"/>
    <property type="evidence" value="ECO:0007669"/>
    <property type="project" value="TreeGrafter"/>
</dbReference>
<dbReference type="OrthoDB" id="775356at2759"/>
<keyword evidence="5" id="KW-1185">Reference proteome</keyword>
<dbReference type="GO" id="GO:0005096">
    <property type="term" value="F:GTPase activator activity"/>
    <property type="evidence" value="ECO:0007669"/>
    <property type="project" value="TreeGrafter"/>
</dbReference>
<feature type="region of interest" description="Disordered" evidence="1">
    <location>
        <begin position="1"/>
        <end position="38"/>
    </location>
</feature>
<feature type="domain" description="Calponin-homology (CH)" evidence="3">
    <location>
        <begin position="52"/>
        <end position="159"/>
    </location>
</feature>
<dbReference type="PROSITE" id="PS50021">
    <property type="entry name" value="CH"/>
    <property type="match status" value="1"/>
</dbReference>
<dbReference type="SUPFAM" id="SSF48350">
    <property type="entry name" value="GTPase activation domain, GAP"/>
    <property type="match status" value="1"/>
</dbReference>
<feature type="compositionally biased region" description="Low complexity" evidence="1">
    <location>
        <begin position="981"/>
        <end position="992"/>
    </location>
</feature>
<dbReference type="SUPFAM" id="SSF143885">
    <property type="entry name" value="RGC domain-like"/>
    <property type="match status" value="1"/>
</dbReference>
<dbReference type="Gene3D" id="1.10.418.10">
    <property type="entry name" value="Calponin-like domain"/>
    <property type="match status" value="1"/>
</dbReference>
<dbReference type="PROSITE" id="PS50096">
    <property type="entry name" value="IQ"/>
    <property type="match status" value="3"/>
</dbReference>
<dbReference type="PANTHER" id="PTHR14149:SF14">
    <property type="entry name" value="CALPONIN-HOMOLOGY (CH) DOMAIN-CONTAINING PROTEIN"/>
    <property type="match status" value="1"/>
</dbReference>
<dbReference type="InterPro" id="IPR000593">
    <property type="entry name" value="RasGAP_C"/>
</dbReference>
<dbReference type="EMBL" id="QEAP01000473">
    <property type="protein sequence ID" value="TPX65790.1"/>
    <property type="molecule type" value="Genomic_DNA"/>
</dbReference>
<dbReference type="InterPro" id="IPR036872">
    <property type="entry name" value="CH_dom_sf"/>
</dbReference>
<evidence type="ECO:0000313" key="4">
    <source>
        <dbReference type="EMBL" id="TPX65790.1"/>
    </source>
</evidence>
<dbReference type="SMART" id="SM00323">
    <property type="entry name" value="RasGAP"/>
    <property type="match status" value="1"/>
</dbReference>
<evidence type="ECO:0008006" key="6">
    <source>
        <dbReference type="Google" id="ProtNLM"/>
    </source>
</evidence>
<evidence type="ECO:0000256" key="1">
    <source>
        <dbReference type="SAM" id="MobiDB-lite"/>
    </source>
</evidence>
<dbReference type="InterPro" id="IPR023152">
    <property type="entry name" value="RasGAP_CS"/>
</dbReference>
<protein>
    <recommendedName>
        <fullName evidence="6">Ras-GAP domain-containing protein</fullName>
    </recommendedName>
</protein>
<dbReference type="Pfam" id="PF00307">
    <property type="entry name" value="CH"/>
    <property type="match status" value="1"/>
</dbReference>
<dbReference type="AlphaFoldDB" id="A0A507ER78"/>
<dbReference type="Pfam" id="PF00616">
    <property type="entry name" value="RasGAP"/>
    <property type="match status" value="1"/>
</dbReference>
<dbReference type="CDD" id="cd21206">
    <property type="entry name" value="CH_IQGAP"/>
    <property type="match status" value="1"/>
</dbReference>
<dbReference type="PROSITE" id="PS50018">
    <property type="entry name" value="RAS_GTPASE_ACTIV_2"/>
    <property type="match status" value="1"/>
</dbReference>
<name>A0A507ER78_9FUNG</name>
<dbReference type="InterPro" id="IPR001715">
    <property type="entry name" value="CH_dom"/>
</dbReference>
<dbReference type="GO" id="GO:0051015">
    <property type="term" value="F:actin filament binding"/>
    <property type="evidence" value="ECO:0007669"/>
    <property type="project" value="TreeGrafter"/>
</dbReference>
<dbReference type="SMART" id="SM00033">
    <property type="entry name" value="CH"/>
    <property type="match status" value="1"/>
</dbReference>
<gene>
    <name evidence="4" type="ORF">CcCBS67573_g08031</name>
</gene>
<dbReference type="InterPro" id="IPR008936">
    <property type="entry name" value="Rho_GTPase_activation_prot"/>
</dbReference>
<accession>A0A507ER78</accession>
<dbReference type="InterPro" id="IPR000048">
    <property type="entry name" value="IQ_motif_EF-hand-BS"/>
</dbReference>
<feature type="compositionally biased region" description="Basic and acidic residues" evidence="1">
    <location>
        <begin position="27"/>
        <end position="38"/>
    </location>
</feature>
<dbReference type="Proteomes" id="UP000320333">
    <property type="component" value="Unassembled WGS sequence"/>
</dbReference>
<dbReference type="GO" id="GO:0005516">
    <property type="term" value="F:calmodulin binding"/>
    <property type="evidence" value="ECO:0007669"/>
    <property type="project" value="TreeGrafter"/>
</dbReference>
<dbReference type="PANTHER" id="PTHR14149">
    <property type="entry name" value="RAS GTPASE-ACTIVATING PROTEIN WITH IQ MOTIF"/>
    <property type="match status" value="1"/>
</dbReference>
<dbReference type="Pfam" id="PF00612">
    <property type="entry name" value="IQ"/>
    <property type="match status" value="1"/>
</dbReference>
<dbReference type="GO" id="GO:1903479">
    <property type="term" value="P:mitotic actomyosin contractile ring assembly actin filament organization"/>
    <property type="evidence" value="ECO:0007669"/>
    <property type="project" value="TreeGrafter"/>
</dbReference>
<dbReference type="Pfam" id="PF03836">
    <property type="entry name" value="RasGAP_C"/>
    <property type="match status" value="1"/>
</dbReference>
<comment type="caution">
    <text evidence="4">The sequence shown here is derived from an EMBL/GenBank/DDBJ whole genome shotgun (WGS) entry which is preliminary data.</text>
</comment>
<feature type="region of interest" description="Disordered" evidence="1">
    <location>
        <begin position="971"/>
        <end position="992"/>
    </location>
</feature>
<dbReference type="InterPro" id="IPR001936">
    <property type="entry name" value="RasGAP_dom"/>
</dbReference>
<reference evidence="4 5" key="1">
    <citation type="journal article" date="2019" name="Sci. Rep.">
        <title>Comparative genomics of chytrid fungi reveal insights into the obligate biotrophic and pathogenic lifestyle of Synchytrium endobioticum.</title>
        <authorList>
            <person name="van de Vossenberg B.T.L.H."/>
            <person name="Warris S."/>
            <person name="Nguyen H.D.T."/>
            <person name="van Gent-Pelzer M.P.E."/>
            <person name="Joly D.L."/>
            <person name="van de Geest H.C."/>
            <person name="Bonants P.J.M."/>
            <person name="Smith D.S."/>
            <person name="Levesque C.A."/>
            <person name="van der Lee T.A.J."/>
        </authorList>
    </citation>
    <scope>NUCLEOTIDE SEQUENCE [LARGE SCALE GENOMIC DNA]</scope>
    <source>
        <strain evidence="4 5">CBS 675.73</strain>
    </source>
</reference>
<sequence>MAEASLIAATTPDTHDGKHGRVRLHKHNDTGSKTDGSWMDRERHDIQTYEYLCHIGEAKEWIEACINEEIALTTDLEEEMRNGIVLAKLARSFHASSVKKIFEVTTKLQFKHSDNINCLFNAMKAIGLPEVFFFELTDLYEKKNFPKVVYCIHALSHVLAAKNMSPSINNLVGKLSFTVDQIEATQQSLEASGAAMPQFGNIENALAKAAAQEAEVVVVESPEDIERKEKEAREEWFRQNEQLFVQVQTAFRCKLARQVLLELKEADRVKKVTTVQAVVRARTAKRRMNSMRRVKAQTDKENRWIELSSNEQLFVKLQARVRGKKDRTIYKARIDHYHDNTNSIIKLQALWRAKQTRKAYKNLTSLRNPPVKIIQEFVHLLEDSDRDFEDDLDIEDLRQHVVKAIRENAATETELFDLDLKIALLIKNRIGIEEVYHQTLSEGAGATTTAAYYKKLKQSSSANAQEPRASTASHAEKCMAPFVQHTLDKDARSKLEAYQQLFYLLQTNPNYLAKTMHSLSKRSGGTVLKVLEQATLTLFGYAQNIREEYLLLNLIKTSIKLEVAEIGKLDEFWRANPLFIKLVLQYVRGAKERQFFRDLFQPLIKTVMADSNLSLETDPSFIYKNLIRIDESKTGLPSTRLPDASLEQITADPEVVALLKQNTDQLKDITGKFMTCIIASLKTMPFGIRYIAMHLKNAMNEKFPGNEEEILRIVGNLIYYRYMNPAIVAPEGFDIIETSVSPAQRKNLAEVAKTLHQISVNRLAGVENNECLKSFITSSHQKFLQFFSEASTVQSSEEFFDMDEYMDLTQQKRLSVFISPNEIFQVHDALLSCIEDIVSDPSDPIKAVLEELGPAPAPTDSLRKETYLNLVNRLPAHDSETLEHKQKLLMQETKRLVLIVIKTQSGKNLLDILESPVTEKEEQFFKQHIAMDMKKLQDRSDRKLAQNWRQFVDADSSTAPKVVTQEDGQHVAASVSSDSANTTMTRRTNNSNWKSMVDTGGLSFDRPVLKKDVPLAVAAAGMDENNLGSGSLFFGSGSLFCLKADQTLSFTFAAVKMRALENMAKLEDAGLVSKTDGYQGMINMIASDMLNRHKRKSQRKKEGQALQRTLLNLEEKAKYLEDQKQSYHDYISTCMGQHKKTLKVKKGPLPFTRQYFHLKELQKAGNVPQFGSFKFSALDLYKRGVLISMNDHNPKQYGQISLTISSAEAGVFTIDASLAGVKLTEPMELRLEDLLQCQYEGVQSMTLFEMAKVNVNLLTYLLNKKFYV</sequence>
<evidence type="ECO:0000259" key="2">
    <source>
        <dbReference type="PROSITE" id="PS50018"/>
    </source>
</evidence>
<organism evidence="4 5">
    <name type="scientific">Chytriomyces confervae</name>
    <dbReference type="NCBI Taxonomy" id="246404"/>
    <lineage>
        <taxon>Eukaryota</taxon>
        <taxon>Fungi</taxon>
        <taxon>Fungi incertae sedis</taxon>
        <taxon>Chytridiomycota</taxon>
        <taxon>Chytridiomycota incertae sedis</taxon>
        <taxon>Chytridiomycetes</taxon>
        <taxon>Chytridiales</taxon>
        <taxon>Chytriomycetaceae</taxon>
        <taxon>Chytriomyces</taxon>
    </lineage>
</organism>
<feature type="domain" description="Ras-GAP" evidence="2">
    <location>
        <begin position="533"/>
        <end position="760"/>
    </location>
</feature>
<evidence type="ECO:0000313" key="5">
    <source>
        <dbReference type="Proteomes" id="UP000320333"/>
    </source>
</evidence>
<dbReference type="SUPFAM" id="SSF47576">
    <property type="entry name" value="Calponin-homology domain, CH-domain"/>
    <property type="match status" value="1"/>
</dbReference>
<dbReference type="PROSITE" id="PS00509">
    <property type="entry name" value="RAS_GTPASE_ACTIV_1"/>
    <property type="match status" value="1"/>
</dbReference>
<evidence type="ECO:0000259" key="3">
    <source>
        <dbReference type="PROSITE" id="PS50021"/>
    </source>
</evidence>
<proteinExistence type="predicted"/>